<dbReference type="PANTHER" id="PTHR37422:SF13">
    <property type="entry name" value="LIPOPOLYSACCHARIDE BIOSYNTHESIS PROTEIN PA4999-RELATED"/>
    <property type="match status" value="1"/>
</dbReference>
<dbReference type="PANTHER" id="PTHR37422">
    <property type="entry name" value="TEICHURONIC ACID BIOSYNTHESIS PROTEIN TUAE"/>
    <property type="match status" value="1"/>
</dbReference>
<feature type="domain" description="O-antigen ligase-related" evidence="6">
    <location>
        <begin position="239"/>
        <end position="386"/>
    </location>
</feature>
<dbReference type="GO" id="GO:0016874">
    <property type="term" value="F:ligase activity"/>
    <property type="evidence" value="ECO:0007669"/>
    <property type="project" value="UniProtKB-KW"/>
</dbReference>
<keyword evidence="7" id="KW-0436">Ligase</keyword>
<comment type="subcellular location">
    <subcellularLocation>
        <location evidence="1">Membrane</location>
        <topology evidence="1">Multi-pass membrane protein</topology>
    </subcellularLocation>
</comment>
<evidence type="ECO:0000256" key="3">
    <source>
        <dbReference type="ARBA" id="ARBA00022989"/>
    </source>
</evidence>
<feature type="transmembrane region" description="Helical" evidence="5">
    <location>
        <begin position="402"/>
        <end position="417"/>
    </location>
</feature>
<evidence type="ECO:0000256" key="2">
    <source>
        <dbReference type="ARBA" id="ARBA00022692"/>
    </source>
</evidence>
<feature type="transmembrane region" description="Helical" evidence="5">
    <location>
        <begin position="202"/>
        <end position="222"/>
    </location>
</feature>
<keyword evidence="4 5" id="KW-0472">Membrane</keyword>
<name>A0A4V3F6Y2_9FLAO</name>
<evidence type="ECO:0000313" key="7">
    <source>
        <dbReference type="EMBL" id="TDU34426.1"/>
    </source>
</evidence>
<feature type="transmembrane region" description="Helical" evidence="5">
    <location>
        <begin position="105"/>
        <end position="125"/>
    </location>
</feature>
<dbReference type="GO" id="GO:0016020">
    <property type="term" value="C:membrane"/>
    <property type="evidence" value="ECO:0007669"/>
    <property type="project" value="UniProtKB-SubCell"/>
</dbReference>
<dbReference type="EMBL" id="SOBW01000009">
    <property type="protein sequence ID" value="TDU34426.1"/>
    <property type="molecule type" value="Genomic_DNA"/>
</dbReference>
<evidence type="ECO:0000256" key="1">
    <source>
        <dbReference type="ARBA" id="ARBA00004141"/>
    </source>
</evidence>
<gene>
    <name evidence="7" type="ORF">BXY82_2748</name>
</gene>
<dbReference type="InterPro" id="IPR007016">
    <property type="entry name" value="O-antigen_ligase-rel_domated"/>
</dbReference>
<evidence type="ECO:0000256" key="4">
    <source>
        <dbReference type="ARBA" id="ARBA00023136"/>
    </source>
</evidence>
<feature type="transmembrane region" description="Helical" evidence="5">
    <location>
        <begin position="163"/>
        <end position="182"/>
    </location>
</feature>
<feature type="transmembrane region" description="Helical" evidence="5">
    <location>
        <begin position="131"/>
        <end position="151"/>
    </location>
</feature>
<dbReference type="Proteomes" id="UP000294689">
    <property type="component" value="Unassembled WGS sequence"/>
</dbReference>
<feature type="transmembrane region" description="Helical" evidence="5">
    <location>
        <begin position="30"/>
        <end position="48"/>
    </location>
</feature>
<accession>A0A4V3F6Y2</accession>
<feature type="transmembrane region" description="Helical" evidence="5">
    <location>
        <begin position="6"/>
        <end position="23"/>
    </location>
</feature>
<feature type="transmembrane region" description="Helical" evidence="5">
    <location>
        <begin position="374"/>
        <end position="390"/>
    </location>
</feature>
<evidence type="ECO:0000313" key="8">
    <source>
        <dbReference type="Proteomes" id="UP000294689"/>
    </source>
</evidence>
<dbReference type="InterPro" id="IPR051533">
    <property type="entry name" value="WaaL-like"/>
</dbReference>
<organism evidence="7 8">
    <name type="scientific">Gelidibacter sediminis</name>
    <dbReference type="NCBI Taxonomy" id="1608710"/>
    <lineage>
        <taxon>Bacteria</taxon>
        <taxon>Pseudomonadati</taxon>
        <taxon>Bacteroidota</taxon>
        <taxon>Flavobacteriia</taxon>
        <taxon>Flavobacteriales</taxon>
        <taxon>Flavobacteriaceae</taxon>
        <taxon>Gelidibacter</taxon>
    </lineage>
</organism>
<keyword evidence="2 5" id="KW-0812">Transmembrane</keyword>
<evidence type="ECO:0000259" key="6">
    <source>
        <dbReference type="Pfam" id="PF04932"/>
    </source>
</evidence>
<protein>
    <submittedName>
        <fullName evidence="7">O-antigen ligase-like membrane protein</fullName>
    </submittedName>
</protein>
<comment type="caution">
    <text evidence="7">The sequence shown here is derived from an EMBL/GenBank/DDBJ whole genome shotgun (WGS) entry which is preliminary data.</text>
</comment>
<reference evidence="7 8" key="1">
    <citation type="submission" date="2019-03" db="EMBL/GenBank/DDBJ databases">
        <title>Genomic Encyclopedia of Archaeal and Bacterial Type Strains, Phase II (KMG-II): from individual species to whole genera.</title>
        <authorList>
            <person name="Goeker M."/>
        </authorList>
    </citation>
    <scope>NUCLEOTIDE SEQUENCE [LARGE SCALE GENOMIC DNA]</scope>
    <source>
        <strain evidence="7 8">DSM 28135</strain>
    </source>
</reference>
<sequence length="454" mass="50577">MKTNITYISIVGFHVALGILIYMNESLAKLYFFAAVIYFTYRIIIVSGKEKTFEVLKACAYFVGAEVFLRTTKGAISYEAGKYMVILFLLIGMFYKGLSGKGYAYFIYLMFLVPSIFVASTTLSFDANFRTNIAFVLSGPICLGLAALFCYDKKISHAQLSQILLFMVLPILAHTAYIYLYTPNLRDVLTSTASNRAAAGGWGANQVAAALGLGMFIMAIRLFTKSPSLALKLFNATLLGLISFRAITTMSRGGVIAAIAAVGIFLLYYFRHAKSRKRQEVIAVFGLFCISLIFTWAVSINQTDGLVNLRYANKDHLGRDKEDLTTGRGELFQEELSGFIASPFLGIGSSRAKDQRIEDEGQGVTSHSEVSRTLAEHGIFGVIILVILIFKPLDIRSRNKGNYYFYAFLAFWFLTVNHMSMRIAMPAFIYGLALLNVTHEKRTLRRKPSPELSE</sequence>
<feature type="transmembrane region" description="Helical" evidence="5">
    <location>
        <begin position="253"/>
        <end position="270"/>
    </location>
</feature>
<feature type="transmembrane region" description="Helical" evidence="5">
    <location>
        <begin position="282"/>
        <end position="300"/>
    </location>
</feature>
<dbReference type="RefSeq" id="WP_243835843.1">
    <property type="nucleotide sequence ID" value="NZ_SOBW01000009.1"/>
</dbReference>
<dbReference type="Pfam" id="PF04932">
    <property type="entry name" value="Wzy_C"/>
    <property type="match status" value="1"/>
</dbReference>
<feature type="transmembrane region" description="Helical" evidence="5">
    <location>
        <begin position="80"/>
        <end position="98"/>
    </location>
</feature>
<dbReference type="AlphaFoldDB" id="A0A4V3F6Y2"/>
<keyword evidence="8" id="KW-1185">Reference proteome</keyword>
<proteinExistence type="predicted"/>
<evidence type="ECO:0000256" key="5">
    <source>
        <dbReference type="SAM" id="Phobius"/>
    </source>
</evidence>
<keyword evidence="3 5" id="KW-1133">Transmembrane helix</keyword>